<evidence type="ECO:0000256" key="6">
    <source>
        <dbReference type="ARBA" id="ARBA00023098"/>
    </source>
</evidence>
<keyword evidence="7" id="KW-0143">Chaperone</keyword>
<dbReference type="EC" id="3.1.4.4" evidence="3"/>
<dbReference type="Gene3D" id="3.30.870.10">
    <property type="entry name" value="Endonuclease Chain A"/>
    <property type="match status" value="1"/>
</dbReference>
<dbReference type="AlphaFoldDB" id="A0A2K8UFD5"/>
<dbReference type="PANTHER" id="PTHR43856">
    <property type="entry name" value="CARDIOLIPIN HYDROLASE"/>
    <property type="match status" value="1"/>
</dbReference>
<evidence type="ECO:0000256" key="9">
    <source>
        <dbReference type="SAM" id="MobiDB-lite"/>
    </source>
</evidence>
<dbReference type="InterPro" id="IPR001736">
    <property type="entry name" value="PLipase_D/transphosphatidylase"/>
</dbReference>
<dbReference type="InterPro" id="IPR001623">
    <property type="entry name" value="DnaJ_domain"/>
</dbReference>
<proteinExistence type="inferred from homology"/>
<dbReference type="SUPFAM" id="SSF56024">
    <property type="entry name" value="Phospholipase D/nuclease"/>
    <property type="match status" value="1"/>
</dbReference>
<sequence>METTAHFENIPQEIAKRLNAATQEIVVAVAWFTDRDLFDVLCRQARRGLRVRLAVLGDRINVGPGRLNFQRLQDCGGEVSLIATGGDRDPIMHHKFCVIDRATVIIGSYNWTKRAQDNDESITLIAAGDDVDSGIAADYLTAFDALLCKHGHGTPAIDQAQIRRRLEIVRNLLLLEEWETLAPQLEKLRPAGAAARLEPLFTALQGRDTTTAVAWIADYLQRATALTIATDQEIADLRLTLRGLEYQVTALSDDKAEIERLIHAFSLRTSHEIGDLITRYLELRADKLRRQAAVEQEAAAEADSARADYEDYREANETARDTPAPPQLPPDDLKELKRLYQQASQKCHPDKVDAADRDHANRLFVQLQAAYRNNDLGGVRAIHAAVREGHLFVDRSLTLTEAESLGHAITVLRRDLEQLAAQVHQLRRADTHRTLKDLTDWDAYFAEQRVALEQAIEQLEVELAQTEQPATAGRGTDTDG</sequence>
<feature type="domain" description="PLD phosphodiesterase" evidence="10">
    <location>
        <begin position="88"/>
        <end position="115"/>
    </location>
</feature>
<dbReference type="PANTHER" id="PTHR43856:SF1">
    <property type="entry name" value="MITOCHONDRIAL CARDIOLIPIN HYDROLASE"/>
    <property type="match status" value="1"/>
</dbReference>
<dbReference type="OrthoDB" id="9762009at2"/>
<dbReference type="PROSITE" id="PS50035">
    <property type="entry name" value="PLD"/>
    <property type="match status" value="1"/>
</dbReference>
<evidence type="ECO:0000256" key="2">
    <source>
        <dbReference type="ARBA" id="ARBA00008664"/>
    </source>
</evidence>
<accession>A0A2K8UFD5</accession>
<organism evidence="11 12">
    <name type="scientific">Candidatus Thiodictyon syntrophicum</name>
    <dbReference type="NCBI Taxonomy" id="1166950"/>
    <lineage>
        <taxon>Bacteria</taxon>
        <taxon>Pseudomonadati</taxon>
        <taxon>Pseudomonadota</taxon>
        <taxon>Gammaproteobacteria</taxon>
        <taxon>Chromatiales</taxon>
        <taxon>Chromatiaceae</taxon>
        <taxon>Thiodictyon</taxon>
    </lineage>
</organism>
<dbReference type="SMART" id="SM00155">
    <property type="entry name" value="PLDc"/>
    <property type="match status" value="1"/>
</dbReference>
<comment type="similarity">
    <text evidence="2">Belongs to the phospholipase D family.</text>
</comment>
<keyword evidence="5" id="KW-0442">Lipid degradation</keyword>
<dbReference type="GO" id="GO:0004630">
    <property type="term" value="F:phospholipase D activity"/>
    <property type="evidence" value="ECO:0007669"/>
    <property type="project" value="UniProtKB-EC"/>
</dbReference>
<keyword evidence="8" id="KW-0175">Coiled coil</keyword>
<dbReference type="Pfam" id="PF13091">
    <property type="entry name" value="PLDc_2"/>
    <property type="match status" value="1"/>
</dbReference>
<evidence type="ECO:0000256" key="3">
    <source>
        <dbReference type="ARBA" id="ARBA00012027"/>
    </source>
</evidence>
<dbReference type="EMBL" id="CP020370">
    <property type="protein sequence ID" value="AUB84266.1"/>
    <property type="molecule type" value="Genomic_DNA"/>
</dbReference>
<dbReference type="CDD" id="cd06257">
    <property type="entry name" value="DnaJ"/>
    <property type="match status" value="1"/>
</dbReference>
<dbReference type="InterPro" id="IPR051406">
    <property type="entry name" value="PLD_domain"/>
</dbReference>
<dbReference type="Gene3D" id="1.10.287.110">
    <property type="entry name" value="DnaJ domain"/>
    <property type="match status" value="1"/>
</dbReference>
<dbReference type="RefSeq" id="WP_100921930.1">
    <property type="nucleotide sequence ID" value="NZ_CP020370.1"/>
</dbReference>
<feature type="compositionally biased region" description="Basic and acidic residues" evidence="9">
    <location>
        <begin position="303"/>
        <end position="320"/>
    </location>
</feature>
<evidence type="ECO:0000313" key="12">
    <source>
        <dbReference type="Proteomes" id="UP000232638"/>
    </source>
</evidence>
<dbReference type="SUPFAM" id="SSF46565">
    <property type="entry name" value="Chaperone J-domain"/>
    <property type="match status" value="1"/>
</dbReference>
<dbReference type="Proteomes" id="UP000232638">
    <property type="component" value="Chromosome"/>
</dbReference>
<reference evidence="11 12" key="1">
    <citation type="submission" date="2017-03" db="EMBL/GenBank/DDBJ databases">
        <title>Complete genome sequence of Candidatus 'Thiodictyon syntrophicum' sp. nov. strain Cad16T, a photolithoautotroph purple sulfur bacterium isolated from an alpine meromictic lake.</title>
        <authorList>
            <person name="Luedin S.M."/>
            <person name="Pothier J.F."/>
            <person name="Danza F."/>
            <person name="Storelli N."/>
            <person name="Wittwer M."/>
            <person name="Tonolla M."/>
        </authorList>
    </citation>
    <scope>NUCLEOTIDE SEQUENCE [LARGE SCALE GENOMIC DNA]</scope>
    <source>
        <strain evidence="11 12">Cad16T</strain>
    </source>
</reference>
<keyword evidence="12" id="KW-1185">Reference proteome</keyword>
<keyword evidence="6" id="KW-0443">Lipid metabolism</keyword>
<dbReference type="KEGG" id="tsy:THSYN_27240"/>
<dbReference type="GO" id="GO:0006793">
    <property type="term" value="P:phosphorus metabolic process"/>
    <property type="evidence" value="ECO:0007669"/>
    <property type="project" value="UniProtKB-ARBA"/>
</dbReference>
<keyword evidence="4" id="KW-0378">Hydrolase</keyword>
<feature type="region of interest" description="Disordered" evidence="9">
    <location>
        <begin position="299"/>
        <end position="328"/>
    </location>
</feature>
<evidence type="ECO:0000256" key="5">
    <source>
        <dbReference type="ARBA" id="ARBA00022963"/>
    </source>
</evidence>
<dbReference type="InterPro" id="IPR025202">
    <property type="entry name" value="PLD-like_dom"/>
</dbReference>
<comment type="catalytic activity">
    <reaction evidence="1">
        <text>a 1,2-diacyl-sn-glycero-3-phosphocholine + H2O = a 1,2-diacyl-sn-glycero-3-phosphate + choline + H(+)</text>
        <dbReference type="Rhea" id="RHEA:14445"/>
        <dbReference type="ChEBI" id="CHEBI:15354"/>
        <dbReference type="ChEBI" id="CHEBI:15377"/>
        <dbReference type="ChEBI" id="CHEBI:15378"/>
        <dbReference type="ChEBI" id="CHEBI:57643"/>
        <dbReference type="ChEBI" id="CHEBI:58608"/>
        <dbReference type="EC" id="3.1.4.4"/>
    </reaction>
</comment>
<evidence type="ECO:0000256" key="7">
    <source>
        <dbReference type="ARBA" id="ARBA00023186"/>
    </source>
</evidence>
<evidence type="ECO:0000259" key="10">
    <source>
        <dbReference type="PROSITE" id="PS50035"/>
    </source>
</evidence>
<protein>
    <recommendedName>
        <fullName evidence="3">phospholipase D</fullName>
        <ecNumber evidence="3">3.1.4.4</ecNumber>
    </recommendedName>
</protein>
<feature type="coiled-coil region" evidence="8">
    <location>
        <begin position="409"/>
        <end position="469"/>
    </location>
</feature>
<dbReference type="CDD" id="cd09174">
    <property type="entry name" value="PLDc_Nuc_like_unchar2"/>
    <property type="match status" value="1"/>
</dbReference>
<evidence type="ECO:0000256" key="4">
    <source>
        <dbReference type="ARBA" id="ARBA00022801"/>
    </source>
</evidence>
<gene>
    <name evidence="11" type="ORF">THSYN_27240</name>
</gene>
<evidence type="ECO:0000256" key="1">
    <source>
        <dbReference type="ARBA" id="ARBA00000798"/>
    </source>
</evidence>
<evidence type="ECO:0000313" key="11">
    <source>
        <dbReference type="EMBL" id="AUB84266.1"/>
    </source>
</evidence>
<dbReference type="InterPro" id="IPR036869">
    <property type="entry name" value="J_dom_sf"/>
</dbReference>
<evidence type="ECO:0000256" key="8">
    <source>
        <dbReference type="SAM" id="Coils"/>
    </source>
</evidence>
<dbReference type="GO" id="GO:0016042">
    <property type="term" value="P:lipid catabolic process"/>
    <property type="evidence" value="ECO:0007669"/>
    <property type="project" value="UniProtKB-KW"/>
</dbReference>
<name>A0A2K8UFD5_9GAMM</name>
<dbReference type="GO" id="GO:0016891">
    <property type="term" value="F:RNA endonuclease activity producing 5'-phosphomonoesters, hydrolytic mechanism"/>
    <property type="evidence" value="ECO:0007669"/>
    <property type="project" value="TreeGrafter"/>
</dbReference>